<protein>
    <submittedName>
        <fullName evidence="12">Unannotated protein</fullName>
    </submittedName>
</protein>
<dbReference type="PANTHER" id="PTHR42922">
    <property type="entry name" value="PHOSPHATE TRANSPORT SYSTEM PERMEASE PROTEIN PSTA"/>
    <property type="match status" value="1"/>
</dbReference>
<dbReference type="InterPro" id="IPR005672">
    <property type="entry name" value="Phosphate_PstA"/>
</dbReference>
<keyword evidence="3" id="KW-0813">Transport</keyword>
<evidence type="ECO:0000256" key="4">
    <source>
        <dbReference type="ARBA" id="ARBA00022475"/>
    </source>
</evidence>
<feature type="transmembrane region" description="Helical" evidence="10">
    <location>
        <begin position="29"/>
        <end position="51"/>
    </location>
</feature>
<feature type="region of interest" description="Disordered" evidence="9">
    <location>
        <begin position="1"/>
        <end position="20"/>
    </location>
</feature>
<dbReference type="AlphaFoldDB" id="A0A6J6UIC3"/>
<dbReference type="GO" id="GO:0005886">
    <property type="term" value="C:plasma membrane"/>
    <property type="evidence" value="ECO:0007669"/>
    <property type="project" value="UniProtKB-SubCell"/>
</dbReference>
<evidence type="ECO:0000256" key="9">
    <source>
        <dbReference type="SAM" id="MobiDB-lite"/>
    </source>
</evidence>
<feature type="transmembrane region" description="Helical" evidence="10">
    <location>
        <begin position="296"/>
        <end position="316"/>
    </location>
</feature>
<feature type="transmembrane region" description="Helical" evidence="10">
    <location>
        <begin position="57"/>
        <end position="76"/>
    </location>
</feature>
<comment type="similarity">
    <text evidence="2">Belongs to the binding-protein-dependent transport system permease family. CysTW subfamily.</text>
</comment>
<dbReference type="PROSITE" id="PS50928">
    <property type="entry name" value="ABC_TM1"/>
    <property type="match status" value="1"/>
</dbReference>
<dbReference type="InterPro" id="IPR051408">
    <property type="entry name" value="Phosphate_transprt_permease"/>
</dbReference>
<evidence type="ECO:0000313" key="12">
    <source>
        <dbReference type="EMBL" id="CAB4758914.1"/>
    </source>
</evidence>
<organism evidence="12">
    <name type="scientific">freshwater metagenome</name>
    <dbReference type="NCBI Taxonomy" id="449393"/>
    <lineage>
        <taxon>unclassified sequences</taxon>
        <taxon>metagenomes</taxon>
        <taxon>ecological metagenomes</taxon>
    </lineage>
</organism>
<reference evidence="12" key="1">
    <citation type="submission" date="2020-05" db="EMBL/GenBank/DDBJ databases">
        <authorList>
            <person name="Chiriac C."/>
            <person name="Salcher M."/>
            <person name="Ghai R."/>
            <person name="Kavagutti S V."/>
        </authorList>
    </citation>
    <scope>NUCLEOTIDE SEQUENCE</scope>
</reference>
<evidence type="ECO:0000256" key="7">
    <source>
        <dbReference type="ARBA" id="ARBA00022989"/>
    </source>
</evidence>
<keyword evidence="5" id="KW-0592">Phosphate transport</keyword>
<feature type="transmembrane region" description="Helical" evidence="10">
    <location>
        <begin position="88"/>
        <end position="110"/>
    </location>
</feature>
<accession>A0A6J6UIC3</accession>
<dbReference type="CDD" id="cd06261">
    <property type="entry name" value="TM_PBP2"/>
    <property type="match status" value="1"/>
</dbReference>
<evidence type="ECO:0000256" key="1">
    <source>
        <dbReference type="ARBA" id="ARBA00004651"/>
    </source>
</evidence>
<keyword evidence="6 10" id="KW-0812">Transmembrane</keyword>
<keyword evidence="4" id="KW-1003">Cell membrane</keyword>
<dbReference type="EMBL" id="CAEZZK010000092">
    <property type="protein sequence ID" value="CAB4758914.1"/>
    <property type="molecule type" value="Genomic_DNA"/>
</dbReference>
<dbReference type="Gene3D" id="1.10.3720.10">
    <property type="entry name" value="MetI-like"/>
    <property type="match status" value="1"/>
</dbReference>
<sequence length="354" mass="37834">MSATVTDLQTTTAIPEPTTPWKRTRGEQFGTVVTFLISAVAAAFIVLATGLAGVDGFGLTLFVIFVVITFVRTIRLNAKVRKDEFVKIAIFAAAVLAFSPWMSIFASVIIKGAKGFRPNFFVENMQTTTPDDELNLGGAGHAIIGSMMMVINATIITLPLGILSGVYLTEVRGRLTFLVRFVVQSMSGVPSIVAGLFIYTTFIDFTNSFSGMAGSLALAVLMLPTVARTAEEVLKLVPDDLRSASYALGARQWRTSLMVVLPTVRSGLTTAGILGVARVIGETAPLLLTSLSSNSYVFNPFGSPVASLPTYVFGLLQIGTENSSNRAWTGALVLMLIVLALFSIARFVGGKDRR</sequence>
<dbReference type="GO" id="GO:0005315">
    <property type="term" value="F:phosphate transmembrane transporter activity"/>
    <property type="evidence" value="ECO:0007669"/>
    <property type="project" value="InterPro"/>
</dbReference>
<dbReference type="NCBIfam" id="TIGR00974">
    <property type="entry name" value="3a0107s02c"/>
    <property type="match status" value="1"/>
</dbReference>
<comment type="subcellular location">
    <subcellularLocation>
        <location evidence="1">Cell membrane</location>
        <topology evidence="1">Multi-pass membrane protein</topology>
    </subcellularLocation>
</comment>
<feature type="compositionally biased region" description="Polar residues" evidence="9">
    <location>
        <begin position="1"/>
        <end position="13"/>
    </location>
</feature>
<proteinExistence type="inferred from homology"/>
<evidence type="ECO:0000313" key="13">
    <source>
        <dbReference type="EMBL" id="CAB5066941.1"/>
    </source>
</evidence>
<evidence type="ECO:0000256" key="3">
    <source>
        <dbReference type="ARBA" id="ARBA00022448"/>
    </source>
</evidence>
<dbReference type="Pfam" id="PF00528">
    <property type="entry name" value="BPD_transp_1"/>
    <property type="match status" value="1"/>
</dbReference>
<dbReference type="EMBL" id="CAFBQV010000193">
    <property type="protein sequence ID" value="CAB5066941.1"/>
    <property type="molecule type" value="Genomic_DNA"/>
</dbReference>
<dbReference type="GO" id="GO:0035435">
    <property type="term" value="P:phosphate ion transmembrane transport"/>
    <property type="evidence" value="ECO:0007669"/>
    <property type="project" value="InterPro"/>
</dbReference>
<evidence type="ECO:0000256" key="6">
    <source>
        <dbReference type="ARBA" id="ARBA00022692"/>
    </source>
</evidence>
<feature type="transmembrane region" description="Helical" evidence="10">
    <location>
        <begin position="142"/>
        <end position="169"/>
    </location>
</feature>
<evidence type="ECO:0000256" key="2">
    <source>
        <dbReference type="ARBA" id="ARBA00007069"/>
    </source>
</evidence>
<gene>
    <name evidence="12" type="ORF">UFOPK2855_00563</name>
    <name evidence="13" type="ORF">UFOPK4345_01106</name>
</gene>
<dbReference type="SUPFAM" id="SSF161098">
    <property type="entry name" value="MetI-like"/>
    <property type="match status" value="1"/>
</dbReference>
<evidence type="ECO:0000259" key="11">
    <source>
        <dbReference type="PROSITE" id="PS50928"/>
    </source>
</evidence>
<feature type="transmembrane region" description="Helical" evidence="10">
    <location>
        <begin position="328"/>
        <end position="348"/>
    </location>
</feature>
<keyword evidence="7 10" id="KW-1133">Transmembrane helix</keyword>
<evidence type="ECO:0000256" key="8">
    <source>
        <dbReference type="ARBA" id="ARBA00023136"/>
    </source>
</evidence>
<evidence type="ECO:0000256" key="10">
    <source>
        <dbReference type="SAM" id="Phobius"/>
    </source>
</evidence>
<evidence type="ECO:0000256" key="5">
    <source>
        <dbReference type="ARBA" id="ARBA00022592"/>
    </source>
</evidence>
<dbReference type="PANTHER" id="PTHR42922:SF1">
    <property type="entry name" value="PHOSPHATE TRANSPORT SYSTEM PERMEASE PROTEIN PSTA"/>
    <property type="match status" value="1"/>
</dbReference>
<name>A0A6J6UIC3_9ZZZZ</name>
<keyword evidence="8 10" id="KW-0472">Membrane</keyword>
<dbReference type="InterPro" id="IPR000515">
    <property type="entry name" value="MetI-like"/>
</dbReference>
<dbReference type="InterPro" id="IPR035906">
    <property type="entry name" value="MetI-like_sf"/>
</dbReference>
<feature type="transmembrane region" description="Helical" evidence="10">
    <location>
        <begin position="181"/>
        <end position="203"/>
    </location>
</feature>
<feature type="domain" description="ABC transmembrane type-1" evidence="11">
    <location>
        <begin position="143"/>
        <end position="345"/>
    </location>
</feature>